<keyword evidence="1" id="KW-0175">Coiled coil</keyword>
<feature type="coiled-coil region" evidence="1">
    <location>
        <begin position="73"/>
        <end position="199"/>
    </location>
</feature>
<keyword evidence="3" id="KW-1185">Reference proteome</keyword>
<dbReference type="PANTHER" id="PTHR47747:SF2">
    <property type="entry name" value="RIBONUCLEASE P PROTEIN SUBUNIT P38-LIKE PROTEIN"/>
    <property type="match status" value="1"/>
</dbReference>
<comment type="caution">
    <text evidence="2">The sequence shown here is derived from an EMBL/GenBank/DDBJ whole genome shotgun (WGS) entry which is preliminary data.</text>
</comment>
<dbReference type="Proteomes" id="UP001472677">
    <property type="component" value="Unassembled WGS sequence"/>
</dbReference>
<evidence type="ECO:0000256" key="1">
    <source>
        <dbReference type="SAM" id="Coils"/>
    </source>
</evidence>
<evidence type="ECO:0000313" key="3">
    <source>
        <dbReference type="Proteomes" id="UP001472677"/>
    </source>
</evidence>
<gene>
    <name evidence="2" type="ORF">V6N12_037698</name>
</gene>
<evidence type="ECO:0000313" key="2">
    <source>
        <dbReference type="EMBL" id="KAK8513207.1"/>
    </source>
</evidence>
<organism evidence="2 3">
    <name type="scientific">Hibiscus sabdariffa</name>
    <name type="common">roselle</name>
    <dbReference type="NCBI Taxonomy" id="183260"/>
    <lineage>
        <taxon>Eukaryota</taxon>
        <taxon>Viridiplantae</taxon>
        <taxon>Streptophyta</taxon>
        <taxon>Embryophyta</taxon>
        <taxon>Tracheophyta</taxon>
        <taxon>Spermatophyta</taxon>
        <taxon>Magnoliopsida</taxon>
        <taxon>eudicotyledons</taxon>
        <taxon>Gunneridae</taxon>
        <taxon>Pentapetalae</taxon>
        <taxon>rosids</taxon>
        <taxon>malvids</taxon>
        <taxon>Malvales</taxon>
        <taxon>Malvaceae</taxon>
        <taxon>Malvoideae</taxon>
        <taxon>Hibiscus</taxon>
    </lineage>
</organism>
<dbReference type="PANTHER" id="PTHR47747">
    <property type="entry name" value="RIBONUCLEASE P PROTEIN SUBUNIT P38-LIKE PROTEIN"/>
    <property type="match status" value="1"/>
</dbReference>
<accession>A0ABR2C1Q1</accession>
<proteinExistence type="predicted"/>
<name>A0ABR2C1Q1_9ROSI</name>
<dbReference type="EMBL" id="JBBPBM010000070">
    <property type="protein sequence ID" value="KAK8513207.1"/>
    <property type="molecule type" value="Genomic_DNA"/>
</dbReference>
<protein>
    <submittedName>
        <fullName evidence="2">Uncharacterized protein</fullName>
    </submittedName>
</protein>
<sequence>MDEKRISGSYLIISEDKSDSLYPMYFGVYCAVFALRFLMESEKGDEKWSEFRDKMLQGSAHLMGLLVWRSQREEEANVAKAGLVEKLETAEEEIEELKEMRHEDAKANEKVVSIFASQEQGWLMERKKLRLQIGALMNELRVLEKKKDEEIAGLNNKLNEMEISMESKDKMIEEMELKVKELEEKAIKFESAAQELRESSKREVQEHSTELWKHKTAFVEIVSNQRQLESEMGRA</sequence>
<reference evidence="2 3" key="1">
    <citation type="journal article" date="2024" name="G3 (Bethesda)">
        <title>Genome assembly of Hibiscus sabdariffa L. provides insights into metabolisms of medicinal natural products.</title>
        <authorList>
            <person name="Kim T."/>
        </authorList>
    </citation>
    <scope>NUCLEOTIDE SEQUENCE [LARGE SCALE GENOMIC DNA]</scope>
    <source>
        <strain evidence="2">TK-2024</strain>
        <tissue evidence="2">Old leaves</tissue>
    </source>
</reference>